<dbReference type="Pfam" id="PF03181">
    <property type="entry name" value="BURP"/>
    <property type="match status" value="1"/>
</dbReference>
<evidence type="ECO:0000313" key="3">
    <source>
        <dbReference type="EnsemblPlants" id="AET6Gv20065200.1"/>
    </source>
</evidence>
<keyword evidence="1" id="KW-0472">Membrane</keyword>
<reference evidence="3" key="4">
    <citation type="submission" date="2019-03" db="UniProtKB">
        <authorList>
            <consortium name="EnsemblPlants"/>
        </authorList>
    </citation>
    <scope>IDENTIFICATION</scope>
</reference>
<dbReference type="Proteomes" id="UP000015105">
    <property type="component" value="Chromosome 6D"/>
</dbReference>
<reference evidence="3" key="3">
    <citation type="journal article" date="2017" name="Nature">
        <title>Genome sequence of the progenitor of the wheat D genome Aegilops tauschii.</title>
        <authorList>
            <person name="Luo M.C."/>
            <person name="Gu Y.Q."/>
            <person name="Puiu D."/>
            <person name="Wang H."/>
            <person name="Twardziok S.O."/>
            <person name="Deal K.R."/>
            <person name="Huo N."/>
            <person name="Zhu T."/>
            <person name="Wang L."/>
            <person name="Wang Y."/>
            <person name="McGuire P.E."/>
            <person name="Liu S."/>
            <person name="Long H."/>
            <person name="Ramasamy R.K."/>
            <person name="Rodriguez J.C."/>
            <person name="Van S.L."/>
            <person name="Yuan L."/>
            <person name="Wang Z."/>
            <person name="Xia Z."/>
            <person name="Xiao L."/>
            <person name="Anderson O.D."/>
            <person name="Ouyang S."/>
            <person name="Liang Y."/>
            <person name="Zimin A.V."/>
            <person name="Pertea G."/>
            <person name="Qi P."/>
            <person name="Bennetzen J.L."/>
            <person name="Dai X."/>
            <person name="Dawson M.W."/>
            <person name="Muller H.G."/>
            <person name="Kugler K."/>
            <person name="Rivarola-Duarte L."/>
            <person name="Spannagl M."/>
            <person name="Mayer K.F.X."/>
            <person name="Lu F.H."/>
            <person name="Bevan M.W."/>
            <person name="Leroy P."/>
            <person name="Li P."/>
            <person name="You F.M."/>
            <person name="Sun Q."/>
            <person name="Liu Z."/>
            <person name="Lyons E."/>
            <person name="Wicker T."/>
            <person name="Salzberg S.L."/>
            <person name="Devos K.M."/>
            <person name="Dvorak J."/>
        </authorList>
    </citation>
    <scope>NUCLEOTIDE SEQUENCE [LARGE SCALE GENOMIC DNA]</scope>
    <source>
        <strain evidence="3">cv. AL8/78</strain>
    </source>
</reference>
<name>A0A453MT18_AEGTS</name>
<dbReference type="InterPro" id="IPR004873">
    <property type="entry name" value="BURP_dom"/>
</dbReference>
<dbReference type="Gramene" id="AET6Gv20065200.1">
    <property type="protein sequence ID" value="AET6Gv20065200.1"/>
    <property type="gene ID" value="AET6Gv20065200"/>
</dbReference>
<dbReference type="EnsemblPlants" id="AET6Gv20065200.1">
    <property type="protein sequence ID" value="AET6Gv20065200.1"/>
    <property type="gene ID" value="AET6Gv20065200"/>
</dbReference>
<evidence type="ECO:0000313" key="4">
    <source>
        <dbReference type="Proteomes" id="UP000015105"/>
    </source>
</evidence>
<reference evidence="4" key="1">
    <citation type="journal article" date="2014" name="Science">
        <title>Ancient hybridizations among the ancestral genomes of bread wheat.</title>
        <authorList>
            <consortium name="International Wheat Genome Sequencing Consortium,"/>
            <person name="Marcussen T."/>
            <person name="Sandve S.R."/>
            <person name="Heier L."/>
            <person name="Spannagl M."/>
            <person name="Pfeifer M."/>
            <person name="Jakobsen K.S."/>
            <person name="Wulff B.B."/>
            <person name="Steuernagel B."/>
            <person name="Mayer K.F."/>
            <person name="Olsen O.A."/>
        </authorList>
    </citation>
    <scope>NUCLEOTIDE SEQUENCE [LARGE SCALE GENOMIC DNA]</scope>
    <source>
        <strain evidence="4">cv. AL8/78</strain>
    </source>
</reference>
<keyword evidence="4" id="KW-1185">Reference proteome</keyword>
<dbReference type="InterPro" id="IPR044816">
    <property type="entry name" value="BURP"/>
</dbReference>
<dbReference type="AlphaFoldDB" id="A0A453MT18"/>
<reference evidence="3" key="5">
    <citation type="journal article" date="2021" name="G3 (Bethesda)">
        <title>Aegilops tauschii genome assembly Aet v5.0 features greater sequence contiguity and improved annotation.</title>
        <authorList>
            <person name="Wang L."/>
            <person name="Zhu T."/>
            <person name="Rodriguez J.C."/>
            <person name="Deal K.R."/>
            <person name="Dubcovsky J."/>
            <person name="McGuire P.E."/>
            <person name="Lux T."/>
            <person name="Spannagl M."/>
            <person name="Mayer K.F.X."/>
            <person name="Baldrich P."/>
            <person name="Meyers B.C."/>
            <person name="Huo N."/>
            <person name="Gu Y.Q."/>
            <person name="Zhou H."/>
            <person name="Devos K.M."/>
            <person name="Bennetzen J.L."/>
            <person name="Unver T."/>
            <person name="Budak H."/>
            <person name="Gulick P.J."/>
            <person name="Galiba G."/>
            <person name="Kalapos B."/>
            <person name="Nelson D.R."/>
            <person name="Li P."/>
            <person name="You F.M."/>
            <person name="Luo M.C."/>
            <person name="Dvorak J."/>
        </authorList>
    </citation>
    <scope>NUCLEOTIDE SEQUENCE [LARGE SCALE GENOMIC DNA]</scope>
    <source>
        <strain evidence="3">cv. AL8/78</strain>
    </source>
</reference>
<keyword evidence="1" id="KW-1133">Transmembrane helix</keyword>
<proteinExistence type="predicted"/>
<dbReference type="STRING" id="200361.A0A453MT18"/>
<protein>
    <recommendedName>
        <fullName evidence="2">BURP domain-containing protein</fullName>
    </recommendedName>
</protein>
<dbReference type="PANTHER" id="PTHR31236">
    <property type="entry name" value="BURP DOMAIN PROTEIN USPL1-LIKE"/>
    <property type="match status" value="1"/>
</dbReference>
<organism evidence="3 4">
    <name type="scientific">Aegilops tauschii subsp. strangulata</name>
    <name type="common">Goatgrass</name>
    <dbReference type="NCBI Taxonomy" id="200361"/>
    <lineage>
        <taxon>Eukaryota</taxon>
        <taxon>Viridiplantae</taxon>
        <taxon>Streptophyta</taxon>
        <taxon>Embryophyta</taxon>
        <taxon>Tracheophyta</taxon>
        <taxon>Spermatophyta</taxon>
        <taxon>Magnoliopsida</taxon>
        <taxon>Liliopsida</taxon>
        <taxon>Poales</taxon>
        <taxon>Poaceae</taxon>
        <taxon>BOP clade</taxon>
        <taxon>Pooideae</taxon>
        <taxon>Triticodae</taxon>
        <taxon>Triticeae</taxon>
        <taxon>Triticinae</taxon>
        <taxon>Aegilops</taxon>
    </lineage>
</organism>
<evidence type="ECO:0000259" key="2">
    <source>
        <dbReference type="PROSITE" id="PS51277"/>
    </source>
</evidence>
<reference evidence="4" key="2">
    <citation type="journal article" date="2017" name="Nat. Plants">
        <title>The Aegilops tauschii genome reveals multiple impacts of transposons.</title>
        <authorList>
            <person name="Zhao G."/>
            <person name="Zou C."/>
            <person name="Li K."/>
            <person name="Wang K."/>
            <person name="Li T."/>
            <person name="Gao L."/>
            <person name="Zhang X."/>
            <person name="Wang H."/>
            <person name="Yang Z."/>
            <person name="Liu X."/>
            <person name="Jiang W."/>
            <person name="Mao L."/>
            <person name="Kong X."/>
            <person name="Jiao Y."/>
            <person name="Jia J."/>
        </authorList>
    </citation>
    <scope>NUCLEOTIDE SEQUENCE [LARGE SCALE GENOMIC DNA]</scope>
    <source>
        <strain evidence="4">cv. AL8/78</strain>
    </source>
</reference>
<dbReference type="SMART" id="SM01045">
    <property type="entry name" value="BURP"/>
    <property type="match status" value="1"/>
</dbReference>
<dbReference type="PANTHER" id="PTHR31236:SF24">
    <property type="entry name" value="BURP DOMAIN PROTEIN RD22"/>
    <property type="match status" value="1"/>
</dbReference>
<feature type="domain" description="BURP" evidence="2">
    <location>
        <begin position="90"/>
        <end position="308"/>
    </location>
</feature>
<evidence type="ECO:0000256" key="1">
    <source>
        <dbReference type="SAM" id="Phobius"/>
    </source>
</evidence>
<keyword evidence="1" id="KW-0812">Transmembrane</keyword>
<sequence>ALSPGSNIGRDMYRCVVLFLIVVAAGTPAASFWQQALPGTPMPEAIADLVRKGIDDAPRVERYPAFPSISLCGAWTGMCTASLAAPTGIFFYEAQLRPGSTMTMSFPAEAEPPILPHDLAEKVPFANLSAVLTTFNIPTGSAEASHVAKTLSLCQSLPHAGEVRVCTTSLESTVRSAMNMLIGRSTGGDHGMWTATSVLPAGGGLPRQLYEVQAVTKLHGDYFVGCHKMPFPYRVYQCHMTAGLTDKGYVVSLRGLVGGSPTAKLLAFCHFDTSRWSPAHPSFQVLGTHPGTPVCHFMPYANPVFGIGKKATKP</sequence>
<feature type="transmembrane region" description="Helical" evidence="1">
    <location>
        <begin position="12"/>
        <end position="33"/>
    </location>
</feature>
<dbReference type="PROSITE" id="PS51277">
    <property type="entry name" value="BURP"/>
    <property type="match status" value="1"/>
</dbReference>
<accession>A0A453MT18</accession>